<keyword evidence="1" id="KW-1133">Transmembrane helix</keyword>
<dbReference type="AlphaFoldDB" id="A0A1D8GDU6"/>
<feature type="transmembrane region" description="Helical" evidence="1">
    <location>
        <begin position="65"/>
        <end position="88"/>
    </location>
</feature>
<dbReference type="RefSeq" id="WP_069974643.1">
    <property type="nucleotide sequence ID" value="NZ_CP017269.1"/>
</dbReference>
<name>A0A1D8GDU6_9FIRM</name>
<protein>
    <submittedName>
        <fullName evidence="2">Uncharacterized protein</fullName>
    </submittedName>
</protein>
<feature type="transmembrane region" description="Helical" evidence="1">
    <location>
        <begin position="6"/>
        <end position="22"/>
    </location>
</feature>
<evidence type="ECO:0000313" key="3">
    <source>
        <dbReference type="Proteomes" id="UP000095743"/>
    </source>
</evidence>
<evidence type="ECO:0000256" key="1">
    <source>
        <dbReference type="SAM" id="Phobius"/>
    </source>
</evidence>
<sequence>MNRLIPILLVIIIVFAAATYLLHRIFLRRRWIKYIPGIAALGTCIYHVIMIRTGQYNGFEDLARILMGIMLFSGFIGGLLTGLILDFIRINTTQYNTKDI</sequence>
<accession>A0A1D8GDU6</accession>
<proteinExistence type="predicted"/>
<dbReference type="OrthoDB" id="1957699at2"/>
<gene>
    <name evidence="2" type="ORF">Gferi_05590</name>
</gene>
<dbReference type="STRING" id="1424294.Gferi_05590"/>
<dbReference type="Proteomes" id="UP000095743">
    <property type="component" value="Chromosome"/>
</dbReference>
<dbReference type="EMBL" id="CP017269">
    <property type="protein sequence ID" value="AOT69077.1"/>
    <property type="molecule type" value="Genomic_DNA"/>
</dbReference>
<reference evidence="2 3" key="1">
    <citation type="submission" date="2016-09" db="EMBL/GenBank/DDBJ databases">
        <title>Genomic analysis reveals versatility of anaerobic energy metabolism of Geosporobacter ferrireducens IRF9 of phylum Firmicutes.</title>
        <authorList>
            <person name="Kim S.-J."/>
        </authorList>
    </citation>
    <scope>NUCLEOTIDE SEQUENCE [LARGE SCALE GENOMIC DNA]</scope>
    <source>
        <strain evidence="2 3">IRF9</strain>
    </source>
</reference>
<organism evidence="2 3">
    <name type="scientific">Geosporobacter ferrireducens</name>
    <dbReference type="NCBI Taxonomy" id="1424294"/>
    <lineage>
        <taxon>Bacteria</taxon>
        <taxon>Bacillati</taxon>
        <taxon>Bacillota</taxon>
        <taxon>Clostridia</taxon>
        <taxon>Peptostreptococcales</taxon>
        <taxon>Thermotaleaceae</taxon>
        <taxon>Geosporobacter</taxon>
    </lineage>
</organism>
<dbReference type="KEGG" id="gfe:Gferi_05590"/>
<evidence type="ECO:0000313" key="2">
    <source>
        <dbReference type="EMBL" id="AOT69077.1"/>
    </source>
</evidence>
<keyword evidence="1" id="KW-0812">Transmembrane</keyword>
<keyword evidence="3" id="KW-1185">Reference proteome</keyword>
<keyword evidence="1" id="KW-0472">Membrane</keyword>
<feature type="transmembrane region" description="Helical" evidence="1">
    <location>
        <begin position="34"/>
        <end position="53"/>
    </location>
</feature>